<feature type="region of interest" description="Disordered" evidence="1">
    <location>
        <begin position="50"/>
        <end position="70"/>
    </location>
</feature>
<reference evidence="2 3" key="1">
    <citation type="submission" date="2018-11" db="EMBL/GenBank/DDBJ databases">
        <title>Genome assembly of Steccherinum ochraceum LE-BIN_3174, the white-rot fungus of the Steccherinaceae family (The Residual Polyporoid clade, Polyporales, Basidiomycota).</title>
        <authorList>
            <person name="Fedorova T.V."/>
            <person name="Glazunova O.A."/>
            <person name="Landesman E.O."/>
            <person name="Moiseenko K.V."/>
            <person name="Psurtseva N.V."/>
            <person name="Savinova O.S."/>
            <person name="Shakhova N.V."/>
            <person name="Tyazhelova T.V."/>
            <person name="Vasina D.V."/>
        </authorList>
    </citation>
    <scope>NUCLEOTIDE SEQUENCE [LARGE SCALE GENOMIC DNA]</scope>
    <source>
        <strain evidence="2 3">LE-BIN_3174</strain>
    </source>
</reference>
<evidence type="ECO:0000256" key="1">
    <source>
        <dbReference type="SAM" id="MobiDB-lite"/>
    </source>
</evidence>
<comment type="caution">
    <text evidence="2">The sequence shown here is derived from an EMBL/GenBank/DDBJ whole genome shotgun (WGS) entry which is preliminary data.</text>
</comment>
<protein>
    <submittedName>
        <fullName evidence="2">Uncharacterized protein</fullName>
    </submittedName>
</protein>
<feature type="compositionally biased region" description="Polar residues" evidence="1">
    <location>
        <begin position="54"/>
        <end position="67"/>
    </location>
</feature>
<gene>
    <name evidence="2" type="ORF">EIP91_002661</name>
</gene>
<organism evidence="2 3">
    <name type="scientific">Steccherinum ochraceum</name>
    <dbReference type="NCBI Taxonomy" id="92696"/>
    <lineage>
        <taxon>Eukaryota</taxon>
        <taxon>Fungi</taxon>
        <taxon>Dikarya</taxon>
        <taxon>Basidiomycota</taxon>
        <taxon>Agaricomycotina</taxon>
        <taxon>Agaricomycetes</taxon>
        <taxon>Polyporales</taxon>
        <taxon>Steccherinaceae</taxon>
        <taxon>Steccherinum</taxon>
    </lineage>
</organism>
<dbReference type="AlphaFoldDB" id="A0A4R0RNL2"/>
<evidence type="ECO:0000313" key="3">
    <source>
        <dbReference type="Proteomes" id="UP000292702"/>
    </source>
</evidence>
<evidence type="ECO:0000313" key="2">
    <source>
        <dbReference type="EMBL" id="TCD65448.1"/>
    </source>
</evidence>
<accession>A0A4R0RNL2</accession>
<keyword evidence="3" id="KW-1185">Reference proteome</keyword>
<dbReference type="EMBL" id="RWJN01000180">
    <property type="protein sequence ID" value="TCD65448.1"/>
    <property type="molecule type" value="Genomic_DNA"/>
</dbReference>
<dbReference type="Proteomes" id="UP000292702">
    <property type="component" value="Unassembled WGS sequence"/>
</dbReference>
<sequence length="259" mass="29432">MAHSPLPDDSNSTYLSDFLAETLTSLSDVHFHESPRALTWSDVDLVDERELPPNCTTNGPSSDSTNPLLEDGEPRFTTYLCMRTFTESRRVGSFVTEQLPFNFYVRAQISPTDCFLLPATDGGGGFFNLDRSERRNIASFWVEERPDHVSRTEWVRTMDNIHRLAMCSGIRRTPGTRIPRDTSNLYRNEAGAGVAKLRLEWVPMETQTEDFPLVDRHEQHIGPYTGEDSLTGVPVTVLFALKCDAYPRRSFPGELYRFT</sequence>
<proteinExistence type="predicted"/>
<name>A0A4R0RNL2_9APHY</name>